<comment type="similarity">
    <text evidence="3">Belongs to the acetyltransferase family. RimJ subfamily.</text>
</comment>
<reference evidence="5" key="2">
    <citation type="submission" date="2020-09" db="EMBL/GenBank/DDBJ databases">
        <authorList>
            <person name="Sun Q."/>
            <person name="Zhou Y."/>
        </authorList>
    </citation>
    <scope>NUCLEOTIDE SEQUENCE</scope>
    <source>
        <strain evidence="5">CGMCC 4.7430</strain>
    </source>
</reference>
<dbReference type="InterPro" id="IPR051531">
    <property type="entry name" value="N-acetyltransferase"/>
</dbReference>
<dbReference type="InterPro" id="IPR000182">
    <property type="entry name" value="GNAT_dom"/>
</dbReference>
<dbReference type="Proteomes" id="UP000660745">
    <property type="component" value="Unassembled WGS sequence"/>
</dbReference>
<evidence type="ECO:0000313" key="6">
    <source>
        <dbReference type="Proteomes" id="UP000660745"/>
    </source>
</evidence>
<name>A0A918ADX2_9ACTN</name>
<reference evidence="5" key="1">
    <citation type="journal article" date="2014" name="Int. J. Syst. Evol. Microbiol.">
        <title>Complete genome sequence of Corynebacterium casei LMG S-19264T (=DSM 44701T), isolated from a smear-ripened cheese.</title>
        <authorList>
            <consortium name="US DOE Joint Genome Institute (JGI-PGF)"/>
            <person name="Walter F."/>
            <person name="Albersmeier A."/>
            <person name="Kalinowski J."/>
            <person name="Ruckert C."/>
        </authorList>
    </citation>
    <scope>NUCLEOTIDE SEQUENCE</scope>
    <source>
        <strain evidence="5">CGMCC 4.7430</strain>
    </source>
</reference>
<organism evidence="5 6">
    <name type="scientific">Nonomuraea glycinis</name>
    <dbReference type="NCBI Taxonomy" id="2047744"/>
    <lineage>
        <taxon>Bacteria</taxon>
        <taxon>Bacillati</taxon>
        <taxon>Actinomycetota</taxon>
        <taxon>Actinomycetes</taxon>
        <taxon>Streptosporangiales</taxon>
        <taxon>Streptosporangiaceae</taxon>
        <taxon>Nonomuraea</taxon>
    </lineage>
</organism>
<sequence length="206" mass="22588">MGQSTDSSQTVAEVAEFLAAEPAGSSRVTLRAITARDQDEFLDLTTASADLYGARMPLPTTPAAFQEFHARFDHVTTQGLLVCLRETGAMAGTVNLNSIIRGRFQNASLGYAAFAPTAGRGYMTEGLGLVIRYAFERLRLHRLEAQIQPSNEPSIKLVRRLGFRHEGTAPDLLYIAGAWRDHERWAITNTMVAPGPWPTHPTQPAH</sequence>
<evidence type="ECO:0000256" key="3">
    <source>
        <dbReference type="ARBA" id="ARBA00038502"/>
    </source>
</evidence>
<dbReference type="SUPFAM" id="SSF55729">
    <property type="entry name" value="Acyl-CoA N-acyltransferases (Nat)"/>
    <property type="match status" value="1"/>
</dbReference>
<feature type="domain" description="N-acetyltransferase" evidence="4">
    <location>
        <begin position="28"/>
        <end position="190"/>
    </location>
</feature>
<proteinExistence type="inferred from homology"/>
<dbReference type="RefSeq" id="WP_189142768.1">
    <property type="nucleotide sequence ID" value="NZ_BMNK01000015.1"/>
</dbReference>
<dbReference type="Pfam" id="PF13302">
    <property type="entry name" value="Acetyltransf_3"/>
    <property type="match status" value="1"/>
</dbReference>
<dbReference type="PANTHER" id="PTHR43792:SF8">
    <property type="entry name" value="[RIBOSOMAL PROTEIN US5]-ALANINE N-ACETYLTRANSFERASE"/>
    <property type="match status" value="1"/>
</dbReference>
<keyword evidence="2" id="KW-0012">Acyltransferase</keyword>
<evidence type="ECO:0000313" key="5">
    <source>
        <dbReference type="EMBL" id="GGP13808.1"/>
    </source>
</evidence>
<gene>
    <name evidence="5" type="ORF">GCM10012278_67020</name>
</gene>
<dbReference type="Gene3D" id="3.40.630.30">
    <property type="match status" value="1"/>
</dbReference>
<keyword evidence="1" id="KW-0808">Transferase</keyword>
<dbReference type="InterPro" id="IPR016181">
    <property type="entry name" value="Acyl_CoA_acyltransferase"/>
</dbReference>
<dbReference type="AlphaFoldDB" id="A0A918ADX2"/>
<accession>A0A918ADX2</accession>
<dbReference type="PANTHER" id="PTHR43792">
    <property type="entry name" value="GNAT FAMILY, PUTATIVE (AFU_ORTHOLOGUE AFUA_3G00765)-RELATED-RELATED"/>
    <property type="match status" value="1"/>
</dbReference>
<comment type="caution">
    <text evidence="5">The sequence shown here is derived from an EMBL/GenBank/DDBJ whole genome shotgun (WGS) entry which is preliminary data.</text>
</comment>
<evidence type="ECO:0000256" key="1">
    <source>
        <dbReference type="ARBA" id="ARBA00022679"/>
    </source>
</evidence>
<keyword evidence="6" id="KW-1185">Reference proteome</keyword>
<evidence type="ECO:0000256" key="2">
    <source>
        <dbReference type="ARBA" id="ARBA00023315"/>
    </source>
</evidence>
<evidence type="ECO:0000259" key="4">
    <source>
        <dbReference type="PROSITE" id="PS51186"/>
    </source>
</evidence>
<dbReference type="GO" id="GO:0008999">
    <property type="term" value="F:protein-N-terminal-alanine acetyltransferase activity"/>
    <property type="evidence" value="ECO:0007669"/>
    <property type="project" value="TreeGrafter"/>
</dbReference>
<dbReference type="GO" id="GO:0005737">
    <property type="term" value="C:cytoplasm"/>
    <property type="evidence" value="ECO:0007669"/>
    <property type="project" value="TreeGrafter"/>
</dbReference>
<protein>
    <submittedName>
        <fullName evidence="5">Acetyltransferase</fullName>
    </submittedName>
</protein>
<dbReference type="PROSITE" id="PS51186">
    <property type="entry name" value="GNAT"/>
    <property type="match status" value="1"/>
</dbReference>
<dbReference type="EMBL" id="BMNK01000015">
    <property type="protein sequence ID" value="GGP13808.1"/>
    <property type="molecule type" value="Genomic_DNA"/>
</dbReference>